<dbReference type="Proteomes" id="UP000189800">
    <property type="component" value="Unassembled WGS sequence"/>
</dbReference>
<sequence length="240" mass="26718">MSTPKIFALMVAAGKGMRFGADVPKQYTKLLDKTVLEHSVLALKSPRMVDLTLVHACDDEYIAKLLPRLMVQYGQTIHLAHGGDERWQSVRNGVAAIRSRGADDNDWVLIHDAARPCLPDDDLARLLTCIEQADGDEVQGLILATPVVDTLKSVKDGLIERTVSREQLWCALTPQAFRLSELEVVLDYVDKQKLDITDEASAFEMLNKPVRIVPASRMNMKLTYKDDLPILALILQAKQG</sequence>
<protein>
    <recommendedName>
        <fullName evidence="7">2-C-methyl-D-erythritol 4-phosphate cytidylyltransferase</fullName>
        <ecNumber evidence="7">2.7.7.60</ecNumber>
    </recommendedName>
    <alternativeName>
        <fullName evidence="7">4-diphosphocytidyl-2C-methyl-D-erythritol synthase</fullName>
    </alternativeName>
    <alternativeName>
        <fullName evidence="7">MEP cytidylyltransferase</fullName>
        <shortName evidence="7">MCT</shortName>
    </alternativeName>
</protein>
<evidence type="ECO:0000256" key="6">
    <source>
        <dbReference type="ARBA" id="ARBA00023229"/>
    </source>
</evidence>
<proteinExistence type="inferred from homology"/>
<dbReference type="OrthoDB" id="9806837at2"/>
<dbReference type="SUPFAM" id="SSF53448">
    <property type="entry name" value="Nucleotide-diphospho-sugar transferases"/>
    <property type="match status" value="1"/>
</dbReference>
<reference evidence="8 9" key="1">
    <citation type="submission" date="2017-02" db="EMBL/GenBank/DDBJ databases">
        <title>Draft genome sequence of Moraxella pluranimalium CCUG 54913T type strain.</title>
        <authorList>
            <person name="Salva-Serra F."/>
            <person name="Engstrom-Jakobsson H."/>
            <person name="Thorell K."/>
            <person name="Jaen-Luchoro D."/>
            <person name="Gonzales-Siles L."/>
            <person name="Karlsson R."/>
            <person name="Yazdan S."/>
            <person name="Boulund F."/>
            <person name="Johnning A."/>
            <person name="Engstrand L."/>
            <person name="Kristiansson E."/>
            <person name="Moore E."/>
        </authorList>
    </citation>
    <scope>NUCLEOTIDE SEQUENCE [LARGE SCALE GENOMIC DNA]</scope>
    <source>
        <strain evidence="8 9">CCUG 54913</strain>
    </source>
</reference>
<dbReference type="InterPro" id="IPR001228">
    <property type="entry name" value="IspD"/>
</dbReference>
<dbReference type="InterPro" id="IPR034683">
    <property type="entry name" value="IspD/TarI"/>
</dbReference>
<dbReference type="AlphaFoldDB" id="A0A1T0CTL0"/>
<accession>A0A1T0CTL0</accession>
<evidence type="ECO:0000256" key="4">
    <source>
        <dbReference type="ARBA" id="ARBA00022679"/>
    </source>
</evidence>
<comment type="catalytic activity">
    <reaction evidence="1 7">
        <text>2-C-methyl-D-erythritol 4-phosphate + CTP + H(+) = 4-CDP-2-C-methyl-D-erythritol + diphosphate</text>
        <dbReference type="Rhea" id="RHEA:13429"/>
        <dbReference type="ChEBI" id="CHEBI:15378"/>
        <dbReference type="ChEBI" id="CHEBI:33019"/>
        <dbReference type="ChEBI" id="CHEBI:37563"/>
        <dbReference type="ChEBI" id="CHEBI:57823"/>
        <dbReference type="ChEBI" id="CHEBI:58262"/>
        <dbReference type="EC" id="2.7.7.60"/>
    </reaction>
</comment>
<dbReference type="HAMAP" id="MF_00108">
    <property type="entry name" value="IspD"/>
    <property type="match status" value="1"/>
</dbReference>
<evidence type="ECO:0000256" key="2">
    <source>
        <dbReference type="ARBA" id="ARBA00004787"/>
    </source>
</evidence>
<dbReference type="CDD" id="cd02516">
    <property type="entry name" value="CDP-ME_synthetase"/>
    <property type="match status" value="1"/>
</dbReference>
<evidence type="ECO:0000256" key="3">
    <source>
        <dbReference type="ARBA" id="ARBA00009789"/>
    </source>
</evidence>
<feature type="site" description="Transition state stabilizer" evidence="7">
    <location>
        <position position="25"/>
    </location>
</feature>
<feature type="site" description="Positions MEP for the nucleophilic attack" evidence="7">
    <location>
        <position position="221"/>
    </location>
</feature>
<dbReference type="InterPro" id="IPR029044">
    <property type="entry name" value="Nucleotide-diphossugar_trans"/>
</dbReference>
<keyword evidence="6 7" id="KW-0414">Isoprene biosynthesis</keyword>
<dbReference type="EMBL" id="MUYU01000006">
    <property type="protein sequence ID" value="OOS25683.1"/>
    <property type="molecule type" value="Genomic_DNA"/>
</dbReference>
<dbReference type="Gene3D" id="3.90.550.10">
    <property type="entry name" value="Spore Coat Polysaccharide Biosynthesis Protein SpsA, Chain A"/>
    <property type="match status" value="1"/>
</dbReference>
<dbReference type="RefSeq" id="WP_078253440.1">
    <property type="nucleotide sequence ID" value="NZ_MUYU01000006.1"/>
</dbReference>
<name>A0A1T0CTL0_9GAMM</name>
<dbReference type="GO" id="GO:0019288">
    <property type="term" value="P:isopentenyl diphosphate biosynthetic process, methylerythritol 4-phosphate pathway"/>
    <property type="evidence" value="ECO:0007669"/>
    <property type="project" value="UniProtKB-UniRule"/>
</dbReference>
<dbReference type="GO" id="GO:0050518">
    <property type="term" value="F:2-C-methyl-D-erythritol 4-phosphate cytidylyltransferase activity"/>
    <property type="evidence" value="ECO:0007669"/>
    <property type="project" value="UniProtKB-UniRule"/>
</dbReference>
<dbReference type="PANTHER" id="PTHR32125:SF4">
    <property type="entry name" value="2-C-METHYL-D-ERYTHRITOL 4-PHOSPHATE CYTIDYLYLTRANSFERASE, CHLOROPLASTIC"/>
    <property type="match status" value="1"/>
</dbReference>
<comment type="function">
    <text evidence="7">Catalyzes the formation of 4-diphosphocytidyl-2-C-methyl-D-erythritol from CTP and 2-C-methyl-D-erythritol 4-phosphate (MEP).</text>
</comment>
<dbReference type="UniPathway" id="UPA00056">
    <property type="reaction ID" value="UER00093"/>
</dbReference>
<evidence type="ECO:0000256" key="5">
    <source>
        <dbReference type="ARBA" id="ARBA00022695"/>
    </source>
</evidence>
<dbReference type="InterPro" id="IPR050088">
    <property type="entry name" value="IspD/TarI_cytidylyltransf_bact"/>
</dbReference>
<dbReference type="STRING" id="470453.B0680_02345"/>
<comment type="caution">
    <text evidence="8">The sequence shown here is derived from an EMBL/GenBank/DDBJ whole genome shotgun (WGS) entry which is preliminary data.</text>
</comment>
<gene>
    <name evidence="7" type="primary">ispD</name>
    <name evidence="8" type="ORF">B0680_02345</name>
</gene>
<feature type="site" description="Transition state stabilizer" evidence="7">
    <location>
        <position position="18"/>
    </location>
</feature>
<dbReference type="InterPro" id="IPR018294">
    <property type="entry name" value="ISPD_synthase_CS"/>
</dbReference>
<feature type="site" description="Positions MEP for the nucleophilic attack" evidence="7">
    <location>
        <position position="165"/>
    </location>
</feature>
<dbReference type="PROSITE" id="PS01295">
    <property type="entry name" value="ISPD"/>
    <property type="match status" value="1"/>
</dbReference>
<dbReference type="Pfam" id="PF01128">
    <property type="entry name" value="IspD"/>
    <property type="match status" value="1"/>
</dbReference>
<keyword evidence="4 7" id="KW-0808">Transferase</keyword>
<evidence type="ECO:0000313" key="8">
    <source>
        <dbReference type="EMBL" id="OOS25683.1"/>
    </source>
</evidence>
<dbReference type="NCBIfam" id="TIGR00453">
    <property type="entry name" value="ispD"/>
    <property type="match status" value="1"/>
</dbReference>
<comment type="pathway">
    <text evidence="2 7">Isoprenoid biosynthesis; isopentenyl diphosphate biosynthesis via DXP pathway; isopentenyl diphosphate from 1-deoxy-D-xylulose 5-phosphate: step 2/6.</text>
</comment>
<dbReference type="FunFam" id="3.90.550.10:FF:000003">
    <property type="entry name" value="2-C-methyl-D-erythritol 4-phosphate cytidylyltransferase"/>
    <property type="match status" value="1"/>
</dbReference>
<keyword evidence="9" id="KW-1185">Reference proteome</keyword>
<dbReference type="EC" id="2.7.7.60" evidence="7"/>
<evidence type="ECO:0000256" key="7">
    <source>
        <dbReference type="HAMAP-Rule" id="MF_00108"/>
    </source>
</evidence>
<comment type="similarity">
    <text evidence="3 7">Belongs to the IspD/TarI cytidylyltransferase family. IspD subfamily.</text>
</comment>
<evidence type="ECO:0000313" key="9">
    <source>
        <dbReference type="Proteomes" id="UP000189800"/>
    </source>
</evidence>
<evidence type="ECO:0000256" key="1">
    <source>
        <dbReference type="ARBA" id="ARBA00001282"/>
    </source>
</evidence>
<organism evidence="8 9">
    <name type="scientific">Moraxella pluranimalium</name>
    <dbReference type="NCBI Taxonomy" id="470453"/>
    <lineage>
        <taxon>Bacteria</taxon>
        <taxon>Pseudomonadati</taxon>
        <taxon>Pseudomonadota</taxon>
        <taxon>Gammaproteobacteria</taxon>
        <taxon>Moraxellales</taxon>
        <taxon>Moraxellaceae</taxon>
        <taxon>Moraxella</taxon>
    </lineage>
</organism>
<keyword evidence="5 7" id="KW-0548">Nucleotidyltransferase</keyword>
<dbReference type="PANTHER" id="PTHR32125">
    <property type="entry name" value="2-C-METHYL-D-ERYTHRITOL 4-PHOSPHATE CYTIDYLYLTRANSFERASE, CHLOROPLASTIC"/>
    <property type="match status" value="1"/>
</dbReference>